<feature type="non-terminal residue" evidence="1">
    <location>
        <position position="96"/>
    </location>
</feature>
<evidence type="ECO:0000313" key="1">
    <source>
        <dbReference type="EMBL" id="CAG8588368.1"/>
    </source>
</evidence>
<sequence length="96" mass="11347">MDQLVVYHSTNTNNDVKLEWVPTENEIKTIVRCSLNKLHIFEPPNSESLYATLLTLPEYIMGCIQKEGYEFIFLMIDPINSFYWQDKVEELDQMIN</sequence>
<dbReference type="GO" id="GO:0000724">
    <property type="term" value="P:double-strand break repair via homologous recombination"/>
    <property type="evidence" value="ECO:0007669"/>
    <property type="project" value="InterPro"/>
</dbReference>
<dbReference type="AlphaFoldDB" id="A0A9N9G8E1"/>
<dbReference type="PANTHER" id="PTHR46644">
    <property type="entry name" value="DNA REPAIR PROTEIN XRCC2"/>
    <property type="match status" value="1"/>
</dbReference>
<keyword evidence="2" id="KW-1185">Reference proteome</keyword>
<comment type="caution">
    <text evidence="1">The sequence shown here is derived from an EMBL/GenBank/DDBJ whole genome shotgun (WGS) entry which is preliminary data.</text>
</comment>
<gene>
    <name evidence="1" type="ORF">DEBURN_LOCUS8926</name>
</gene>
<dbReference type="PANTHER" id="PTHR46644:SF2">
    <property type="entry name" value="DNA REPAIR PROTEIN XRCC2"/>
    <property type="match status" value="1"/>
</dbReference>
<dbReference type="EMBL" id="CAJVPK010001484">
    <property type="protein sequence ID" value="CAG8588368.1"/>
    <property type="molecule type" value="Genomic_DNA"/>
</dbReference>
<proteinExistence type="predicted"/>
<accession>A0A9N9G8E1</accession>
<dbReference type="GO" id="GO:0042148">
    <property type="term" value="P:DNA strand invasion"/>
    <property type="evidence" value="ECO:0007669"/>
    <property type="project" value="TreeGrafter"/>
</dbReference>
<evidence type="ECO:0000313" key="2">
    <source>
        <dbReference type="Proteomes" id="UP000789706"/>
    </source>
</evidence>
<reference evidence="1" key="1">
    <citation type="submission" date="2021-06" db="EMBL/GenBank/DDBJ databases">
        <authorList>
            <person name="Kallberg Y."/>
            <person name="Tangrot J."/>
            <person name="Rosling A."/>
        </authorList>
    </citation>
    <scope>NUCLEOTIDE SEQUENCE</scope>
    <source>
        <strain evidence="1">AZ414A</strain>
    </source>
</reference>
<dbReference type="GO" id="GO:0000400">
    <property type="term" value="F:four-way junction DNA binding"/>
    <property type="evidence" value="ECO:0007669"/>
    <property type="project" value="TreeGrafter"/>
</dbReference>
<dbReference type="InterPro" id="IPR030547">
    <property type="entry name" value="XRCC2"/>
</dbReference>
<dbReference type="GO" id="GO:0033063">
    <property type="term" value="C:Rad51B-Rad51C-Rad51D-XRCC2 complex"/>
    <property type="evidence" value="ECO:0007669"/>
    <property type="project" value="InterPro"/>
</dbReference>
<dbReference type="GO" id="GO:0005815">
    <property type="term" value="C:microtubule organizing center"/>
    <property type="evidence" value="ECO:0007669"/>
    <property type="project" value="TreeGrafter"/>
</dbReference>
<dbReference type="OrthoDB" id="420422at2759"/>
<dbReference type="GO" id="GO:0005657">
    <property type="term" value="C:replication fork"/>
    <property type="evidence" value="ECO:0007669"/>
    <property type="project" value="InterPro"/>
</dbReference>
<name>A0A9N9G8E1_9GLOM</name>
<protein>
    <submittedName>
        <fullName evidence="1">10816_t:CDS:1</fullName>
    </submittedName>
</protein>
<dbReference type="Proteomes" id="UP000789706">
    <property type="component" value="Unassembled WGS sequence"/>
</dbReference>
<organism evidence="1 2">
    <name type="scientific">Diversispora eburnea</name>
    <dbReference type="NCBI Taxonomy" id="1213867"/>
    <lineage>
        <taxon>Eukaryota</taxon>
        <taxon>Fungi</taxon>
        <taxon>Fungi incertae sedis</taxon>
        <taxon>Mucoromycota</taxon>
        <taxon>Glomeromycotina</taxon>
        <taxon>Glomeromycetes</taxon>
        <taxon>Diversisporales</taxon>
        <taxon>Diversisporaceae</taxon>
        <taxon>Diversispora</taxon>
    </lineage>
</organism>